<dbReference type="Gene3D" id="2.60.120.200">
    <property type="match status" value="5"/>
</dbReference>
<feature type="disulfide bond" evidence="13">
    <location>
        <begin position="680"/>
        <end position="692"/>
    </location>
</feature>
<feature type="domain" description="Laminin EGF-like" evidence="19">
    <location>
        <begin position="2164"/>
        <end position="2220"/>
    </location>
</feature>
<feature type="coiled-coil region" evidence="14">
    <location>
        <begin position="2319"/>
        <end position="2364"/>
    </location>
</feature>
<dbReference type="FunFam" id="2.10.25.10:FF:000209">
    <property type="entry name" value="Laminin subunit alpha 5"/>
    <property type="match status" value="5"/>
</dbReference>
<evidence type="ECO:0000256" key="7">
    <source>
        <dbReference type="ARBA" id="ARBA00022889"/>
    </source>
</evidence>
<feature type="domain" description="Laminin G" evidence="17">
    <location>
        <begin position="3404"/>
        <end position="3575"/>
    </location>
</feature>
<feature type="disulfide bond" evidence="13">
    <location>
        <begin position="866"/>
        <end position="883"/>
    </location>
</feature>
<keyword evidence="8 14" id="KW-0175">Coiled coil</keyword>
<feature type="signal peptide" evidence="16">
    <location>
        <begin position="1"/>
        <end position="31"/>
    </location>
</feature>
<dbReference type="Pfam" id="PF24973">
    <property type="entry name" value="EGF_LMN_ATRN"/>
    <property type="match status" value="1"/>
</dbReference>
<sequence length="3770" mass="417227">MIMAWSRRPPHSTGLLLPLLLCCSLFHQVSTQVSVNEISGFSLSPPYFNLAEGSSVSATATCGEDHLSRPRSDLYCKLVGGPAIGVPSQTIQGQFCDYCNANDPDKAHPVTNAIDGTERWWQSPPLSRGLNYNEVNVTLDLRQLFHVAYVIVKFANSPRPDLWVLERSVDNGRTFTPWQYFAHSKRDCIERFGKQPNARVRQDNDQICTTEYSKIVPLENGEIVVSLVNGRPGSKNFTYSPVLQEFTKATNIRLHFLRTNTLLGHLISKDQRDPTVTRRYYYSIKDISVGGRCVCHGHAQVCGVRVPGRPKQLLCECEHNTCGESCDRCCPGFHQKQWRPATANSPNECEPCQCHSHSAECRYDAEVERRGASLNIHGRYDGGGVCINCRHNTAGVNCELCAEGYYRPYGVPRESPTGCISCRCDPRTTMGCEMGTGRCLCKPQYSGSNCERCASGYYGYPQCIPYPVIVTTTKSPAGNIYDRNCPVGYFGAPRCQPCDCEQRGSVPEVCTASGRCLCRPGVTGERCDRCLSGYLYFPNCRECRCDGPGVADQSCGLNGQCRCRAHFAGLRCDQCAEGYYGYPVCRPCQCSREGSLGERCDQESGQCDCRDGVTGPRCECCISGDQRFPYCSDECRCDGPGVADPSCGPNGQCRCRSNFAGLRCEQCAAGYYGYPVCRPCQCSLEGSREEICDQRTGQCVCRPGVRGQRCERCSAEDQRFPYCSECRCDGPGVSDRSCGPNGQCRCLPNFAGLRCDQCAAGYYSYPNCRPCQCSPEGSRNEICDQRTGQCVCRAGVRGQRCERCSAEDQRFPYCSEEECRCDGPGVADRSCGLNGQCRCRLNFAGLRCDQCAAGYYSYPNCRACKCSPEGSQSEVCDQRTGQCVCRAGVAGQRCGRCVSEDQRFPYCSECRCDGPGVIDQSCGPNNQCYCRINFAGLRCEQCAEGYYSYPNCRACQCSREGSLEDPCDTTTGQCVCRPGVTGQRCDRCVAEGLNFPDCIGSGNLCNPAGSQISAKDPTMDSCICLPHVEGSECERCKPLYWNLTRENQNGCVECSCDVKGTQSGVGECEEGNGECFCKPNICNHACSKCKDGYFLLQKKNYFGCEGCQCDVGGAVASGCEESTGQCKCRKHMQGCTCSEPQLNYYLPSLHHLKFEVENGITPNARQVRFGYDLQEFPEFSWRGYAMLTPAQPEVVLFLVVGSPGPFHIVVRYATAGLQGAVRGRLLLVAGKGFYSHCDWSGESKEVVFPPSRSPAFLTVPGDGFAQPFTLTPRKWIICLKAEGILLDYLVLLPSAYYEAPILQHHITEPCTYLAPVERGNCLLYKHVPIDSFPSALASRGRLSVLSPRRKRLTQARRNQRQPTADHPTMMAIRGRQAQLRLTLHVPESGSHVLILEYASEVNVSQNANLFIGSQPEDEVQMRATIYSCAYSFLCRSVVVDRQNRIAHVLLPAKAEILLQTFSATFMLYRVYAVPSADFTMELINPKVLCVSVHGHFSDDSEHCVQSQFNTPSTAVVLDTSSVIRPTRLTPPSSGRCDGLLLKYPQTEAELSTQLPQAGRYVFIVQYCQPEHTTFPVEVLLNMGNTWTGYLNASFCPAVSGCRSVVIADRRIILDAKQQTLVITLKIPKGRTLTLDYILAVPEEQYSPDLLRAKPLDKASDFISQCGSQGFYIHPDSASPFCEASARSLVAHYYNGALPCECDKMGSTSPTCEPMGGQCSCRPHVIGRQCTRCATGFFGFPYCRRCECGQRLCDEVTGECICPPQTVRPACEVCVRRTFSYHPLLGCEGCDCSPIGITTGDTGQCHVTTGQCTCKPRIGGRQCSQCVSGYYSFPECLRCSCNAGGVTPQICDPNSGQCLCKTNVEGPRCDTCRKGSFHFDPANPKGCTKCFCFGATEQCRSSEKRRGKFVDMRSWRLMSSDLEEVPSVLNSLSDTVVADVQELPVSVRQLHWVLPQSYLGDRVSSYGGYLTYQMKSFGLPREGMRLLDKQPDVILKGQKMTLVYQDPQSPSPDRLYQGRVQLVEGNFRHSGTNRPASREELMRVLSRLEAVWIRALYFSQSQRLSIGEVGMEVASPTGRGGPASTVEVCSCPPQYTGDSCQRCSRGFYRDRSSRCVPCVCNGLSDDCEESTGRCLNCQYNTAGDHCERCKEGYYGSAALRTCKICPCPLPQTSNNFAVGCTELLSGRFQCQCKAGYTGERCERCAPGYYGDPEVFGGRCRPCNCNGNSCSPKTGACNNGQVPKDIDPEVGCQECDNCAQTLLNDLDRLEEELLQIKADLDNMNSSSSAYIRLKKLEEAIADTKNVVTDYGAAVDRLSPKVTELERDALALTGDIKLLNDKAENRSKDAQAAAENIEKTHEKAKALYSQTLDLLAKINELLKLMQNTDWPNGSQPSGDVNKLLAEAERLVKEMQGRNLKPQNDAAVKELDEAQKLLEYVKNNCTKQYNQNLESATRIKDQLNNYEAKLKELEAALKEASSTVQRANNQNGLNNKTLSDVMEKMKKLQQEKDSVSKEIVLAKQQLNATEDLLKMLSDSKKEYEQLAAQLDGAKTDLTSKINTISQAAAKEGLVKRAEDHAAMLSKLANDLQQAVKNSSGRTDVQNALSAIDAYRNITEAVKAAEEAARRAKEAADKALNDITQSDVTNRAKDLKDESNRLLKDAKNAAKDLKQATEDLTNQKQRLDDAERKKDVLKKELAAINTDLSGIKRDDIGRMIDAAKRTAADASASANDTLDKLNAIKDEISKFKATPSSSNVDGLLSDVDMTVKNLSTSIPSLLDKISQVEKLSSEIDPNNNISNNINRIKDLIEQARAAANRIMVPMKFNGDGYVELRAPKDLDDLRAYTALSILLQRPEDSRGDDLRRRRQTSPGRGNLFVLYLGNRDATKDYIGMALKSNILVFVYKLNGKVYEMETDSITPSKGVQSFFDRVDLQRVYQDARIKLTKAFTSTNPPEPQYFEQLGEPLQNLLNLDPSEVVFYVGGYPDDFTPPAPLQFPKYKGCIEFSSMNEKFISLYNFKSVKPANTTLPEPCKRYFPPSNDYFEGSGYIKANFGASALDRVLIFQQTFESKAQNALLMYISNETTSYWITIERGHFVIRGRVNGKFLQPNITAGTYKLSGDLMVIFQNNERYISVRWKRVAVLQFPYTPESFNTYYIGGIPKELRERDNISTVPLKGCVSNLEADRSSPTIVERVGVGRGCYPDLQIIRKAEFHSGSSLKTPAGGFDLSGDVALSLGFRSTDNDGVLLQNRQAISKFELTMQNGFVMLDFLGSMWKSKKQYQDGEWHYLTVVKNGQNVEFRIDEDDVGERVTSSTSSANSDLIVLGDDLFTGCMSNLYMRRPESMYRPEDFSNFNADGNVFLDLCDAARPPENMLTNPSQSGSQNEKKDQKENNTSSCFTPTPVPHSLRLAGASSTLSYTLPTPLSNGLSFSLDVRTKSAEGLLLYIPAKQDSYHLALYVSRGRIRLSMENKGEIFNRETYNDGKWHTVTLSLEKRRYRLVIDGLRAQDRVLNPGEVQRGSTQLSSNIYLGTPPPSIHEDLKRKKLPDQAVFGCVRDFKMNDSPMPVAAVNRGVGPCFEGHSESGAYFSQGAYVIVDNSFVLGQRFELVFELRPSKQSGLLLHVGTHNHLTVFMRRGEVVAQVNNGGGEFSVAVQPKQSLCDGVFHRIAVIQRNNVVEMHVDTEGKYTIGPTSSSSNQDAHPVYVGGVPDRLKFSLPVTEPYVGCVQNIIINGDVVIFEKLSGVFGPVNLRECPVNLRRPRPSRRVKSVPLK</sequence>
<feature type="domain" description="Laminin EGF-like" evidence="19">
    <location>
        <begin position="2117"/>
        <end position="2163"/>
    </location>
</feature>
<keyword evidence="2" id="KW-0964">Secreted</keyword>
<dbReference type="FunFam" id="2.10.25.10:FF:000069">
    <property type="entry name" value="Laminin subunit alpha 1"/>
    <property type="match status" value="1"/>
</dbReference>
<name>A0A8T2M0S0_ASTMX</name>
<feature type="disulfide bond" evidence="13">
    <location>
        <begin position="819"/>
        <end position="831"/>
    </location>
</feature>
<evidence type="ECO:0000259" key="21">
    <source>
        <dbReference type="PROSITE" id="PS51117"/>
    </source>
</evidence>
<feature type="disulfide bond" evidence="13">
    <location>
        <begin position="930"/>
        <end position="939"/>
    </location>
</feature>
<evidence type="ECO:0000313" key="23">
    <source>
        <dbReference type="Proteomes" id="UP000752171"/>
    </source>
</evidence>
<organism evidence="22 23">
    <name type="scientific">Astyanax mexicanus</name>
    <name type="common">Blind cave fish</name>
    <name type="synonym">Astyanax fasciatus mexicanus</name>
    <dbReference type="NCBI Taxonomy" id="7994"/>
    <lineage>
        <taxon>Eukaryota</taxon>
        <taxon>Metazoa</taxon>
        <taxon>Chordata</taxon>
        <taxon>Craniata</taxon>
        <taxon>Vertebrata</taxon>
        <taxon>Euteleostomi</taxon>
        <taxon>Actinopterygii</taxon>
        <taxon>Neopterygii</taxon>
        <taxon>Teleostei</taxon>
        <taxon>Ostariophysi</taxon>
        <taxon>Characiformes</taxon>
        <taxon>Characoidei</taxon>
        <taxon>Acestrorhamphidae</taxon>
        <taxon>Acestrorhamphinae</taxon>
        <taxon>Astyanax</taxon>
    </lineage>
</organism>
<evidence type="ECO:0000256" key="4">
    <source>
        <dbReference type="ARBA" id="ARBA00022729"/>
    </source>
</evidence>
<feature type="domain" description="Laminin EGF-like" evidence="19">
    <location>
        <begin position="498"/>
        <end position="542"/>
    </location>
</feature>
<dbReference type="PROSITE" id="PS51117">
    <property type="entry name" value="LAMININ_NTER"/>
    <property type="match status" value="1"/>
</dbReference>
<dbReference type="EMBL" id="JAICCE010000008">
    <property type="protein sequence ID" value="KAG9274611.1"/>
    <property type="molecule type" value="Genomic_DNA"/>
</dbReference>
<dbReference type="PANTHER" id="PTHR10574">
    <property type="entry name" value="NETRIN/LAMININ-RELATED"/>
    <property type="match status" value="1"/>
</dbReference>
<feature type="domain" description="Laminin EGF-like" evidence="19">
    <location>
        <begin position="635"/>
        <end position="679"/>
    </location>
</feature>
<dbReference type="CDD" id="cd00110">
    <property type="entry name" value="LamG"/>
    <property type="match status" value="4"/>
</dbReference>
<feature type="disulfide bond" evidence="13">
    <location>
        <begin position="563"/>
        <end position="572"/>
    </location>
</feature>
<feature type="disulfide bond" evidence="13">
    <location>
        <begin position="635"/>
        <end position="647"/>
    </location>
</feature>
<dbReference type="PROSITE" id="PS01248">
    <property type="entry name" value="EGF_LAM_1"/>
    <property type="match status" value="8"/>
</dbReference>
<dbReference type="PROSITE" id="PS51115">
    <property type="entry name" value="LAMININ_IVA"/>
    <property type="match status" value="1"/>
</dbReference>
<feature type="domain" description="Laminin N-terminal" evidence="21">
    <location>
        <begin position="39"/>
        <end position="292"/>
    </location>
</feature>
<keyword evidence="6" id="KW-0084">Basement membrane</keyword>
<feature type="domain" description="Laminin IV type A" evidence="20">
    <location>
        <begin position="1909"/>
        <end position="2087"/>
    </location>
</feature>
<dbReference type="FunFam" id="2.10.25.10:FF:000388">
    <property type="entry name" value="Laminin subunit alpha"/>
    <property type="match status" value="1"/>
</dbReference>
<feature type="compositionally biased region" description="Polar residues" evidence="15">
    <location>
        <begin position="3372"/>
        <end position="3382"/>
    </location>
</feature>
<dbReference type="SMART" id="SM00136">
    <property type="entry name" value="LamNT"/>
    <property type="match status" value="1"/>
</dbReference>
<evidence type="ECO:0000256" key="8">
    <source>
        <dbReference type="ARBA" id="ARBA00023054"/>
    </source>
</evidence>
<feature type="domain" description="Laminin EGF-like" evidence="19">
    <location>
        <begin position="1838"/>
        <end position="1888"/>
    </location>
</feature>
<evidence type="ECO:0000259" key="17">
    <source>
        <dbReference type="PROSITE" id="PS50025"/>
    </source>
</evidence>
<dbReference type="Pfam" id="PF06009">
    <property type="entry name" value="Laminin_II"/>
    <property type="match status" value="1"/>
</dbReference>
<keyword evidence="5" id="KW-0677">Repeat</keyword>
<dbReference type="FunFam" id="2.10.25.10:FF:000188">
    <property type="entry name" value="Laminin subunit gamma 2"/>
    <property type="match status" value="1"/>
</dbReference>
<feature type="domain" description="Laminin EGF-like" evidence="19">
    <location>
        <begin position="1699"/>
        <end position="1744"/>
    </location>
</feature>
<feature type="domain" description="Laminin G" evidence="17">
    <location>
        <begin position="3206"/>
        <end position="3363"/>
    </location>
</feature>
<feature type="coiled-coil region" evidence="14">
    <location>
        <begin position="2420"/>
        <end position="2702"/>
    </location>
</feature>
<dbReference type="PANTHER" id="PTHR10574:SF406">
    <property type="entry name" value="LAMININ SUBUNIT ALPHA 5"/>
    <property type="match status" value="1"/>
</dbReference>
<dbReference type="GO" id="GO:0030334">
    <property type="term" value="P:regulation of cell migration"/>
    <property type="evidence" value="ECO:0007669"/>
    <property type="project" value="InterPro"/>
</dbReference>
<feature type="disulfide bond" evidence="13">
    <location>
        <begin position="839"/>
        <end position="848"/>
    </location>
</feature>
<evidence type="ECO:0000256" key="6">
    <source>
        <dbReference type="ARBA" id="ARBA00022869"/>
    </source>
</evidence>
<evidence type="ECO:0000259" key="18">
    <source>
        <dbReference type="PROSITE" id="PS50026"/>
    </source>
</evidence>
<keyword evidence="12" id="KW-0245">EGF-like domain</keyword>
<feature type="disulfide bond" evidence="12">
    <location>
        <begin position="1005"/>
        <end position="1022"/>
    </location>
</feature>
<dbReference type="FunFam" id="2.10.25.10:FF:000083">
    <property type="entry name" value="Laminin subunit alpha"/>
    <property type="match status" value="1"/>
</dbReference>
<dbReference type="SMART" id="SM00282">
    <property type="entry name" value="LamG"/>
    <property type="match status" value="4"/>
</dbReference>
<feature type="disulfide bond" evidence="13">
    <location>
        <begin position="1838"/>
        <end position="1850"/>
    </location>
</feature>
<comment type="caution">
    <text evidence="22">The sequence shown here is derived from an EMBL/GenBank/DDBJ whole genome shotgun (WGS) entry which is preliminary data.</text>
</comment>
<dbReference type="Proteomes" id="UP000752171">
    <property type="component" value="Unassembled WGS sequence"/>
</dbReference>
<dbReference type="InterPro" id="IPR001791">
    <property type="entry name" value="Laminin_G"/>
</dbReference>
<feature type="domain" description="Laminin EGF-like" evidence="19">
    <location>
        <begin position="910"/>
        <end position="954"/>
    </location>
</feature>
<feature type="disulfide bond" evidence="13">
    <location>
        <begin position="543"/>
        <end position="555"/>
    </location>
</feature>
<dbReference type="InterPro" id="IPR009254">
    <property type="entry name" value="Laminin_aI"/>
</dbReference>
<dbReference type="SUPFAM" id="SSF57196">
    <property type="entry name" value="EGF/Laminin"/>
    <property type="match status" value="19"/>
</dbReference>
<feature type="disulfide bond" evidence="13">
    <location>
        <begin position="518"/>
        <end position="527"/>
    </location>
</feature>
<keyword evidence="3" id="KW-0272">Extracellular matrix</keyword>
<feature type="disulfide bond" evidence="13">
    <location>
        <begin position="701"/>
        <end position="710"/>
    </location>
</feature>
<dbReference type="GO" id="GO:0007411">
    <property type="term" value="P:axon guidance"/>
    <property type="evidence" value="ECO:0007669"/>
    <property type="project" value="TreeGrafter"/>
</dbReference>
<dbReference type="GO" id="GO:0009888">
    <property type="term" value="P:tissue development"/>
    <property type="evidence" value="ECO:0007669"/>
    <property type="project" value="TreeGrafter"/>
</dbReference>
<feature type="domain" description="Laminin EGF-like" evidence="19">
    <location>
        <begin position="588"/>
        <end position="633"/>
    </location>
</feature>
<dbReference type="OrthoDB" id="5836593at2759"/>
<gene>
    <name evidence="22" type="primary">LAMA3</name>
    <name evidence="22" type="ORF">AMEX_G11571</name>
</gene>
<feature type="coiled-coil region" evidence="14">
    <location>
        <begin position="2250"/>
        <end position="2284"/>
    </location>
</feature>
<dbReference type="InterPro" id="IPR008211">
    <property type="entry name" value="Laminin_N"/>
</dbReference>
<feature type="disulfide bond" evidence="13">
    <location>
        <begin position="771"/>
        <end position="783"/>
    </location>
</feature>
<dbReference type="FunFam" id="2.10.25.10:FF:000090">
    <property type="entry name" value="laminin subunit alpha"/>
    <property type="match status" value="1"/>
</dbReference>
<feature type="disulfide bond" evidence="13">
    <location>
        <begin position="1701"/>
        <end position="1718"/>
    </location>
</feature>
<evidence type="ECO:0000256" key="16">
    <source>
        <dbReference type="SAM" id="SignalP"/>
    </source>
</evidence>
<evidence type="ECO:0000256" key="10">
    <source>
        <dbReference type="ARBA" id="ARBA00023180"/>
    </source>
</evidence>
<feature type="disulfide bond" evidence="13">
    <location>
        <begin position="1840"/>
        <end position="1857"/>
    </location>
</feature>
<dbReference type="Pfam" id="PF06008">
    <property type="entry name" value="Laminin_I"/>
    <property type="match status" value="1"/>
</dbReference>
<proteinExistence type="predicted"/>
<evidence type="ECO:0000256" key="1">
    <source>
        <dbReference type="ARBA" id="ARBA00004302"/>
    </source>
</evidence>
<feature type="domain" description="Laminin EGF-like" evidence="19">
    <location>
        <begin position="864"/>
        <end position="909"/>
    </location>
</feature>
<feature type="disulfide bond" evidence="13">
    <location>
        <begin position="609"/>
        <end position="618"/>
    </location>
</feature>
<feature type="disulfide bond" evidence="13">
    <location>
        <begin position="588"/>
        <end position="600"/>
    </location>
</feature>
<evidence type="ECO:0000256" key="3">
    <source>
        <dbReference type="ARBA" id="ARBA00022530"/>
    </source>
</evidence>
<evidence type="ECO:0000256" key="11">
    <source>
        <dbReference type="ARBA" id="ARBA00023292"/>
    </source>
</evidence>
<dbReference type="PROSITE" id="PS50026">
    <property type="entry name" value="EGF_3"/>
    <property type="match status" value="1"/>
</dbReference>
<dbReference type="GO" id="GO:0005102">
    <property type="term" value="F:signaling receptor binding"/>
    <property type="evidence" value="ECO:0007669"/>
    <property type="project" value="InterPro"/>
</dbReference>
<keyword evidence="7" id="KW-0130">Cell adhesion</keyword>
<dbReference type="SUPFAM" id="SSF103657">
    <property type="entry name" value="BAR/IMD domain-like"/>
    <property type="match status" value="1"/>
</dbReference>
<dbReference type="InterPro" id="IPR050440">
    <property type="entry name" value="Laminin/Netrin_ECM"/>
</dbReference>
<dbReference type="GO" id="GO:0005604">
    <property type="term" value="C:basement membrane"/>
    <property type="evidence" value="ECO:0007669"/>
    <property type="project" value="UniProtKB-SubCell"/>
</dbReference>
<feature type="disulfide bond" evidence="13">
    <location>
        <begin position="590"/>
        <end position="607"/>
    </location>
</feature>
<dbReference type="Pfam" id="PF02210">
    <property type="entry name" value="Laminin_G_2"/>
    <property type="match status" value="3"/>
</dbReference>
<evidence type="ECO:0000256" key="13">
    <source>
        <dbReference type="PROSITE-ProRule" id="PRU00460"/>
    </source>
</evidence>
<feature type="disulfide bond" evidence="13">
    <location>
        <begin position="1720"/>
        <end position="1729"/>
    </location>
</feature>
<dbReference type="InterPro" id="IPR027267">
    <property type="entry name" value="AH/BAR_dom_sf"/>
</dbReference>
<feature type="domain" description="Laminin G" evidence="17">
    <location>
        <begin position="3581"/>
        <end position="3751"/>
    </location>
</feature>
<feature type="domain" description="EGF-like" evidence="18">
    <location>
        <begin position="994"/>
        <end position="1034"/>
    </location>
</feature>
<feature type="disulfide bond" evidence="13">
    <location>
        <begin position="682"/>
        <end position="699"/>
    </location>
</feature>
<feature type="domain" description="Laminin EGF-like" evidence="19">
    <location>
        <begin position="422"/>
        <end position="465"/>
    </location>
</feature>
<evidence type="ECO:0000259" key="20">
    <source>
        <dbReference type="PROSITE" id="PS51115"/>
    </source>
</evidence>
<feature type="domain" description="Laminin EGF-like" evidence="19">
    <location>
        <begin position="543"/>
        <end position="587"/>
    </location>
</feature>
<dbReference type="PROSITE" id="PS50027">
    <property type="entry name" value="EGF_LAM_2"/>
    <property type="match status" value="17"/>
</dbReference>
<dbReference type="Gene3D" id="2.10.25.10">
    <property type="entry name" value="Laminin"/>
    <property type="match status" value="19"/>
</dbReference>
<evidence type="ECO:0000256" key="15">
    <source>
        <dbReference type="SAM" id="MobiDB-lite"/>
    </source>
</evidence>
<feature type="domain" description="Laminin EGF-like" evidence="19">
    <location>
        <begin position="771"/>
        <end position="816"/>
    </location>
</feature>
<feature type="disulfide bond" evidence="13">
    <location>
        <begin position="2191"/>
        <end position="2200"/>
    </location>
</feature>
<feature type="disulfide bond" evidence="13">
    <location>
        <begin position="955"/>
        <end position="967"/>
    </location>
</feature>
<feature type="domain" description="Laminin EGF-like" evidence="19">
    <location>
        <begin position="955"/>
        <end position="1000"/>
    </location>
</feature>
<dbReference type="SMART" id="SM00180">
    <property type="entry name" value="EGF_Lam"/>
    <property type="match status" value="24"/>
</dbReference>
<dbReference type="Pfam" id="PF00052">
    <property type="entry name" value="Laminin_B"/>
    <property type="match status" value="1"/>
</dbReference>
<dbReference type="InterPro" id="IPR056863">
    <property type="entry name" value="LMN_ATRN_NET-like_EGF"/>
</dbReference>
<keyword evidence="9 12" id="KW-1015">Disulfide bond</keyword>
<dbReference type="SMART" id="SM00181">
    <property type="entry name" value="EGF"/>
    <property type="match status" value="17"/>
</dbReference>
<evidence type="ECO:0000256" key="2">
    <source>
        <dbReference type="ARBA" id="ARBA00022525"/>
    </source>
</evidence>
<dbReference type="GO" id="GO:0030155">
    <property type="term" value="P:regulation of cell adhesion"/>
    <property type="evidence" value="ECO:0007669"/>
    <property type="project" value="InterPro"/>
</dbReference>
<dbReference type="PRINTS" id="PR00011">
    <property type="entry name" value="EGFLAMININ"/>
</dbReference>
<dbReference type="InterPro" id="IPR000034">
    <property type="entry name" value="Laminin_IV"/>
</dbReference>
<feature type="domain" description="Laminin EGF-like" evidence="19">
    <location>
        <begin position="680"/>
        <end position="725"/>
    </location>
</feature>
<dbReference type="InterPro" id="IPR000742">
    <property type="entry name" value="EGF"/>
</dbReference>
<feature type="disulfide bond" evidence="13">
    <location>
        <begin position="773"/>
        <end position="790"/>
    </location>
</feature>
<dbReference type="SMART" id="SM00281">
    <property type="entry name" value="LamB"/>
    <property type="match status" value="1"/>
</dbReference>
<dbReference type="InterPro" id="IPR010307">
    <property type="entry name" value="Laminin_dom_II"/>
</dbReference>
<feature type="chain" id="PRO_5035836021" evidence="16">
    <location>
        <begin position="32"/>
        <end position="3770"/>
    </location>
</feature>
<feature type="disulfide bond" evidence="13">
    <location>
        <begin position="910"/>
        <end position="922"/>
    </location>
</feature>
<dbReference type="FunFam" id="2.10.25.10:FF:000033">
    <property type="entry name" value="Laminin subunit alpha 2"/>
    <property type="match status" value="1"/>
</dbReference>
<feature type="disulfide bond" evidence="13">
    <location>
        <begin position="726"/>
        <end position="738"/>
    </location>
</feature>
<feature type="disulfide bond" evidence="13">
    <location>
        <begin position="441"/>
        <end position="450"/>
    </location>
</feature>
<dbReference type="InterPro" id="IPR002049">
    <property type="entry name" value="LE_dom"/>
</dbReference>
<feature type="domain" description="Laminin EGF-like" evidence="19">
    <location>
        <begin position="1789"/>
        <end position="1837"/>
    </location>
</feature>
<feature type="region of interest" description="Disordered" evidence="15">
    <location>
        <begin position="3370"/>
        <end position="3401"/>
    </location>
</feature>
<comment type="caution">
    <text evidence="12">Lacks conserved residue(s) required for the propagation of feature annotation.</text>
</comment>
<dbReference type="GO" id="GO:0007155">
    <property type="term" value="P:cell adhesion"/>
    <property type="evidence" value="ECO:0007669"/>
    <property type="project" value="UniProtKB-KW"/>
</dbReference>
<evidence type="ECO:0000256" key="12">
    <source>
        <dbReference type="PROSITE-ProRule" id="PRU00076"/>
    </source>
</evidence>
<dbReference type="Pfam" id="PF00055">
    <property type="entry name" value="Laminin_N"/>
    <property type="match status" value="1"/>
</dbReference>
<dbReference type="Gene3D" id="2.170.300.10">
    <property type="entry name" value="Tie2 ligand-binding domain superfamily"/>
    <property type="match status" value="1"/>
</dbReference>
<dbReference type="Gene3D" id="2.60.120.260">
    <property type="entry name" value="Galactose-binding domain-like"/>
    <property type="match status" value="1"/>
</dbReference>
<keyword evidence="10" id="KW-0325">Glycoprotein</keyword>
<keyword evidence="11 13" id="KW-0424">Laminin EGF-like domain</keyword>
<feature type="disulfide bond" evidence="13">
    <location>
        <begin position="1813"/>
        <end position="1822"/>
    </location>
</feature>
<evidence type="ECO:0000256" key="5">
    <source>
        <dbReference type="ARBA" id="ARBA00022737"/>
    </source>
</evidence>
<reference evidence="22 23" key="1">
    <citation type="submission" date="2021-07" db="EMBL/GenBank/DDBJ databases">
        <authorList>
            <person name="Imarazene B."/>
            <person name="Zahm M."/>
            <person name="Klopp C."/>
            <person name="Cabau C."/>
            <person name="Beille S."/>
            <person name="Jouanno E."/>
            <person name="Castinel A."/>
            <person name="Lluch J."/>
            <person name="Gil L."/>
            <person name="Kuchtly C."/>
            <person name="Lopez Roques C."/>
            <person name="Donnadieu C."/>
            <person name="Parrinello H."/>
            <person name="Journot L."/>
            <person name="Du K."/>
            <person name="Schartl M."/>
            <person name="Retaux S."/>
            <person name="Guiguen Y."/>
        </authorList>
    </citation>
    <scope>NUCLEOTIDE SEQUENCE [LARGE SCALE GENOMIC DNA]</scope>
    <source>
        <strain evidence="22">Pach_M1</strain>
        <tissue evidence="22">Testis</tissue>
    </source>
</reference>
<feature type="disulfide bond" evidence="13">
    <location>
        <begin position="976"/>
        <end position="985"/>
    </location>
</feature>
<comment type="subcellular location">
    <subcellularLocation>
        <location evidence="1">Secreted</location>
        <location evidence="1">Extracellular space</location>
        <location evidence="1">Extracellular matrix</location>
        <location evidence="1">Basement membrane</location>
    </subcellularLocation>
</comment>
<feature type="disulfide bond" evidence="13">
    <location>
        <begin position="792"/>
        <end position="801"/>
    </location>
</feature>
<evidence type="ECO:0000313" key="22">
    <source>
        <dbReference type="EMBL" id="KAG9274611.1"/>
    </source>
</evidence>
<feature type="domain" description="Laminin EGF-like" evidence="19">
    <location>
        <begin position="819"/>
        <end position="863"/>
    </location>
</feature>
<dbReference type="FunFam" id="2.10.25.10:FF:000034">
    <property type="entry name" value="Laminin subunit alpha 3"/>
    <property type="match status" value="1"/>
</dbReference>
<dbReference type="GO" id="GO:0009887">
    <property type="term" value="P:animal organ morphogenesis"/>
    <property type="evidence" value="ECO:0007669"/>
    <property type="project" value="TreeGrafter"/>
</dbReference>
<dbReference type="FunFam" id="2.60.120.260:FF:000092">
    <property type="entry name" value="Laminin subunit alpha-3"/>
    <property type="match status" value="1"/>
</dbReference>
<dbReference type="FunFam" id="2.10.25.10:FF:000082">
    <property type="entry name" value="Laminin subunit alpha 1"/>
    <property type="match status" value="1"/>
</dbReference>
<feature type="disulfide bond" evidence="13">
    <location>
        <begin position="498"/>
        <end position="510"/>
    </location>
</feature>
<evidence type="ECO:0000256" key="14">
    <source>
        <dbReference type="SAM" id="Coils"/>
    </source>
</evidence>
<protein>
    <submittedName>
        <fullName evidence="22">Laminin subunit alpha-3 isoform X1</fullName>
    </submittedName>
</protein>
<keyword evidence="4 16" id="KW-0732">Signal</keyword>
<dbReference type="GO" id="GO:0005201">
    <property type="term" value="F:extracellular matrix structural constituent"/>
    <property type="evidence" value="ECO:0007669"/>
    <property type="project" value="TreeGrafter"/>
</dbReference>
<feature type="disulfide bond" evidence="13">
    <location>
        <begin position="885"/>
        <end position="894"/>
    </location>
</feature>
<evidence type="ECO:0000259" key="19">
    <source>
        <dbReference type="PROSITE" id="PS50027"/>
    </source>
</evidence>
<dbReference type="GO" id="GO:0005576">
    <property type="term" value="C:extracellular region"/>
    <property type="evidence" value="ECO:0007669"/>
    <property type="project" value="UniProtKB-ARBA"/>
</dbReference>
<feature type="disulfide bond" evidence="13">
    <location>
        <begin position="2136"/>
        <end position="2145"/>
    </location>
</feature>
<feature type="disulfide bond" evidence="13">
    <location>
        <begin position="655"/>
        <end position="664"/>
    </location>
</feature>
<dbReference type="FunFam" id="2.10.25.10:FF:000084">
    <property type="entry name" value="Laminin subunit alpha 3"/>
    <property type="match status" value="1"/>
</dbReference>
<feature type="disulfide bond" evidence="13">
    <location>
        <begin position="957"/>
        <end position="974"/>
    </location>
</feature>
<feature type="disulfide bond" evidence="13">
    <location>
        <begin position="746"/>
        <end position="755"/>
    </location>
</feature>
<feature type="disulfide bond" evidence="12">
    <location>
        <begin position="1024"/>
        <end position="1033"/>
    </location>
</feature>
<evidence type="ECO:0000256" key="9">
    <source>
        <dbReference type="ARBA" id="ARBA00023157"/>
    </source>
</evidence>
<feature type="disulfide bond" evidence="13">
    <location>
        <begin position="1859"/>
        <end position="1868"/>
    </location>
</feature>
<feature type="disulfide bond" evidence="13">
    <location>
        <begin position="864"/>
        <end position="876"/>
    </location>
</feature>
<dbReference type="GO" id="GO:0045995">
    <property type="term" value="P:regulation of embryonic development"/>
    <property type="evidence" value="ECO:0007669"/>
    <property type="project" value="InterPro"/>
</dbReference>
<dbReference type="PROSITE" id="PS00022">
    <property type="entry name" value="EGF_1"/>
    <property type="match status" value="2"/>
</dbReference>
<accession>A0A8T2M0S0</accession>
<feature type="disulfide bond" evidence="13">
    <location>
        <begin position="1699"/>
        <end position="1711"/>
    </location>
</feature>
<dbReference type="InterPro" id="IPR013320">
    <property type="entry name" value="ConA-like_dom_sf"/>
</dbReference>
<dbReference type="CDD" id="cd00055">
    <property type="entry name" value="EGF_Lam"/>
    <property type="match status" value="21"/>
</dbReference>
<feature type="domain" description="Laminin EGF-like" evidence="19">
    <location>
        <begin position="726"/>
        <end position="770"/>
    </location>
</feature>
<dbReference type="PROSITE" id="PS50025">
    <property type="entry name" value="LAM_G_DOMAIN"/>
    <property type="match status" value="3"/>
</dbReference>
<dbReference type="SUPFAM" id="SSF49899">
    <property type="entry name" value="Concanavalin A-like lectins/glucanases"/>
    <property type="match status" value="5"/>
</dbReference>
<dbReference type="Pfam" id="PF00053">
    <property type="entry name" value="EGF_laminin"/>
    <property type="match status" value="21"/>
</dbReference>